<gene>
    <name evidence="2" type="ORF">LAD73_02140</name>
</gene>
<dbReference type="PANTHER" id="PTHR33434">
    <property type="entry name" value="DEGV DOMAIN-CONTAINING PROTEIN DR_1986-RELATED"/>
    <property type="match status" value="1"/>
</dbReference>
<reference evidence="2 3" key="1">
    <citation type="submission" date="2021-09" db="EMBL/GenBank/DDBJ databases">
        <title>WGS of Mycoplasma sp. Zaradi2 strains.</title>
        <authorList>
            <person name="Spergser J."/>
        </authorList>
    </citation>
    <scope>NUCLEOTIDE SEQUENCE [LARGE SCALE GENOMIC DNA]</scope>
    <source>
        <strain evidence="2 3">1331</strain>
    </source>
</reference>
<comment type="caution">
    <text evidence="2">The sequence shown here is derived from an EMBL/GenBank/DDBJ whole genome shotgun (WGS) entry which is preliminary data.</text>
</comment>
<dbReference type="InterPro" id="IPR043168">
    <property type="entry name" value="DegV_C"/>
</dbReference>
<dbReference type="InterPro" id="IPR003797">
    <property type="entry name" value="DegV"/>
</dbReference>
<sequence length="294" mass="33427">MTKKLGFVFDSFSSKTPEFMEENNYGYFPFRTDIDGEIFTDFGGYEQKHVLEKIKNSKVAKSSLPNLELMSEVIKQKSKEFDDVLVFCISSALSSTYQQVVKIASEYPNVYVYDNSWAGEQYFDVVDYITKYYEANNGDMKSVIKKLDEIMEKSIIYVFPPSVDYVIKGGRVSSFKKFLLRGIKLIGLNPYVKFYKNEASTGGIGRTQKGALNKMIDKMITFGSEYSKEFDPKKFKFHIFQGCNDILVENVKNILSKHNIAPKLSGFIPSAVAVHTGPEAVCITMLPDLSDWDI</sequence>
<dbReference type="RefSeq" id="WP_205517055.1">
    <property type="nucleotide sequence ID" value="NZ_CP070479.1"/>
</dbReference>
<name>A0A953NCT9_9MOLU</name>
<evidence type="ECO:0000256" key="1">
    <source>
        <dbReference type="ARBA" id="ARBA00023121"/>
    </source>
</evidence>
<dbReference type="InterPro" id="IPR050270">
    <property type="entry name" value="DegV_domain_contain"/>
</dbReference>
<dbReference type="Gene3D" id="3.40.50.10170">
    <property type="match status" value="1"/>
</dbReference>
<dbReference type="Proteomes" id="UP000772186">
    <property type="component" value="Unassembled WGS sequence"/>
</dbReference>
<keyword evidence="3" id="KW-1185">Reference proteome</keyword>
<dbReference type="Gene3D" id="3.30.1180.10">
    <property type="match status" value="1"/>
</dbReference>
<evidence type="ECO:0000313" key="3">
    <source>
        <dbReference type="Proteomes" id="UP000772186"/>
    </source>
</evidence>
<dbReference type="Pfam" id="PF02645">
    <property type="entry name" value="DegV"/>
    <property type="match status" value="1"/>
</dbReference>
<dbReference type="SUPFAM" id="SSF82549">
    <property type="entry name" value="DAK1/DegV-like"/>
    <property type="match status" value="1"/>
</dbReference>
<accession>A0A953NCT9</accession>
<dbReference type="AlphaFoldDB" id="A0A953NCT9"/>
<evidence type="ECO:0000313" key="2">
    <source>
        <dbReference type="EMBL" id="MBZ4195507.1"/>
    </source>
</evidence>
<dbReference type="GO" id="GO:0008289">
    <property type="term" value="F:lipid binding"/>
    <property type="evidence" value="ECO:0007669"/>
    <property type="project" value="UniProtKB-KW"/>
</dbReference>
<dbReference type="PROSITE" id="PS51482">
    <property type="entry name" value="DEGV"/>
    <property type="match status" value="1"/>
</dbReference>
<dbReference type="NCBIfam" id="TIGR00762">
    <property type="entry name" value="DegV"/>
    <property type="match status" value="1"/>
</dbReference>
<protein>
    <submittedName>
        <fullName evidence="2">DegV family protein</fullName>
    </submittedName>
</protein>
<keyword evidence="1" id="KW-0446">Lipid-binding</keyword>
<dbReference type="PANTHER" id="PTHR33434:SF2">
    <property type="entry name" value="FATTY ACID-BINDING PROTEIN TM_1468"/>
    <property type="match status" value="1"/>
</dbReference>
<organism evidence="2 3">
    <name type="scientific">Mycoplasma tauri</name>
    <dbReference type="NCBI Taxonomy" id="547987"/>
    <lineage>
        <taxon>Bacteria</taxon>
        <taxon>Bacillati</taxon>
        <taxon>Mycoplasmatota</taxon>
        <taxon>Mollicutes</taxon>
        <taxon>Mycoplasmataceae</taxon>
        <taxon>Mycoplasma</taxon>
    </lineage>
</organism>
<dbReference type="EMBL" id="JAIQBY010000022">
    <property type="protein sequence ID" value="MBZ4195507.1"/>
    <property type="molecule type" value="Genomic_DNA"/>
</dbReference>
<proteinExistence type="predicted"/>